<dbReference type="GO" id="GO:0004521">
    <property type="term" value="F:RNA endonuclease activity"/>
    <property type="evidence" value="ECO:0007669"/>
    <property type="project" value="TreeGrafter"/>
</dbReference>
<dbReference type="AlphaFoldDB" id="A0A1I5LMH5"/>
<dbReference type="InterPro" id="IPR003477">
    <property type="entry name" value="PemK-like"/>
</dbReference>
<dbReference type="Pfam" id="PF02452">
    <property type="entry name" value="PemK_toxin"/>
    <property type="match status" value="1"/>
</dbReference>
<dbReference type="GO" id="GO:0003677">
    <property type="term" value="F:DNA binding"/>
    <property type="evidence" value="ECO:0007669"/>
    <property type="project" value="InterPro"/>
</dbReference>
<dbReference type="GO" id="GO:0016787">
    <property type="term" value="F:hydrolase activity"/>
    <property type="evidence" value="ECO:0007669"/>
    <property type="project" value="UniProtKB-KW"/>
</dbReference>
<evidence type="ECO:0000313" key="2">
    <source>
        <dbReference type="EMBL" id="SFO97971.1"/>
    </source>
</evidence>
<dbReference type="EMBL" id="FOXB01000003">
    <property type="protein sequence ID" value="SFO97971.1"/>
    <property type="molecule type" value="Genomic_DNA"/>
</dbReference>
<dbReference type="PANTHER" id="PTHR33988">
    <property type="entry name" value="ENDORIBONUCLEASE MAZF-RELATED"/>
    <property type="match status" value="1"/>
</dbReference>
<evidence type="ECO:0000256" key="1">
    <source>
        <dbReference type="PIRNR" id="PIRNR033490"/>
    </source>
</evidence>
<name>A0A1I5LMH5_9BACT</name>
<dbReference type="PIRSF" id="PIRSF033490">
    <property type="entry name" value="MazF"/>
    <property type="match status" value="1"/>
</dbReference>
<dbReference type="NCBIfam" id="NF007386">
    <property type="entry name" value="PRK09907.1"/>
    <property type="match status" value="1"/>
</dbReference>
<dbReference type="PANTHER" id="PTHR33988:SF3">
    <property type="entry name" value="ENDORIBONUCLEASE TOXIN CHPB-RELATED"/>
    <property type="match status" value="1"/>
</dbReference>
<dbReference type="GO" id="GO:0016075">
    <property type="term" value="P:rRNA catabolic process"/>
    <property type="evidence" value="ECO:0007669"/>
    <property type="project" value="TreeGrafter"/>
</dbReference>
<dbReference type="InterPro" id="IPR011067">
    <property type="entry name" value="Plasmid_toxin/cell-grow_inhib"/>
</dbReference>
<protein>
    <recommendedName>
        <fullName evidence="1">mRNA interferase</fullName>
        <ecNumber evidence="1">3.1.-.-</ecNumber>
    </recommendedName>
</protein>
<keyword evidence="1" id="KW-0540">Nuclease</keyword>
<dbReference type="OrthoDB" id="9793906at2"/>
<dbReference type="RefSeq" id="WP_092910506.1">
    <property type="nucleotide sequence ID" value="NZ_FOXB01000003.1"/>
</dbReference>
<keyword evidence="1" id="KW-0378">Hydrolase</keyword>
<gene>
    <name evidence="2" type="ORF">SAMN05216234_10377</name>
</gene>
<comment type="function">
    <text evidence="1">Toxic component of a type II toxin-antitoxin (TA) system.</text>
</comment>
<reference evidence="2 3" key="1">
    <citation type="submission" date="2016-10" db="EMBL/GenBank/DDBJ databases">
        <authorList>
            <person name="de Groot N.N."/>
        </authorList>
    </citation>
    <scope>NUCLEOTIDE SEQUENCE [LARGE SCALE GENOMIC DNA]</scope>
    <source>
        <strain evidence="2 3">EP1-55-1</strain>
    </source>
</reference>
<dbReference type="EC" id="3.1.-.-" evidence="1"/>
<dbReference type="Gene3D" id="2.30.30.110">
    <property type="match status" value="1"/>
</dbReference>
<proteinExistence type="inferred from homology"/>
<dbReference type="SUPFAM" id="SSF50118">
    <property type="entry name" value="Cell growth inhibitor/plasmid maintenance toxic component"/>
    <property type="match status" value="1"/>
</dbReference>
<keyword evidence="1" id="KW-0255">Endonuclease</keyword>
<sequence>MKSGSYIPDRGDIVWLNFTPQAGHEQKGKRPALVISPKIYNEKTSLCICVPITSKVKGYPFEVSLPKKLPIEGVILSDQVKNLDFMARDVTFICKLPNSVVQKVQKNILALVGDF</sequence>
<organism evidence="2 3">
    <name type="scientific">Hydrogenimonas thermophila</name>
    <dbReference type="NCBI Taxonomy" id="223786"/>
    <lineage>
        <taxon>Bacteria</taxon>
        <taxon>Pseudomonadati</taxon>
        <taxon>Campylobacterota</taxon>
        <taxon>Epsilonproteobacteria</taxon>
        <taxon>Campylobacterales</taxon>
        <taxon>Hydrogenimonadaceae</taxon>
        <taxon>Hydrogenimonas</taxon>
    </lineage>
</organism>
<keyword evidence="3" id="KW-1185">Reference proteome</keyword>
<dbReference type="STRING" id="223786.SAMN05216234_10377"/>
<dbReference type="Proteomes" id="UP000199227">
    <property type="component" value="Unassembled WGS sequence"/>
</dbReference>
<dbReference type="GO" id="GO:0006402">
    <property type="term" value="P:mRNA catabolic process"/>
    <property type="evidence" value="ECO:0007669"/>
    <property type="project" value="TreeGrafter"/>
</dbReference>
<evidence type="ECO:0000313" key="3">
    <source>
        <dbReference type="Proteomes" id="UP000199227"/>
    </source>
</evidence>
<comment type="similarity">
    <text evidence="1">Belongs to the PemK/MazF family.</text>
</comment>
<accession>A0A1I5LMH5</accession>